<dbReference type="OMA" id="GESHEWW"/>
<dbReference type="Pfam" id="PF03732">
    <property type="entry name" value="Retrotrans_gag"/>
    <property type="match status" value="1"/>
</dbReference>
<evidence type="ECO:0000313" key="3">
    <source>
        <dbReference type="Proteomes" id="UP000029981"/>
    </source>
</evidence>
<accession>A0A0A0L042</accession>
<reference evidence="2 3" key="2">
    <citation type="journal article" date="2009" name="PLoS ONE">
        <title>An integrated genetic and cytogenetic map of the cucumber genome.</title>
        <authorList>
            <person name="Ren Y."/>
            <person name="Zhang Z."/>
            <person name="Liu J."/>
            <person name="Staub J.E."/>
            <person name="Han Y."/>
            <person name="Cheng Z."/>
            <person name="Li X."/>
            <person name="Lu J."/>
            <person name="Miao H."/>
            <person name="Kang H."/>
            <person name="Xie B."/>
            <person name="Gu X."/>
            <person name="Wang X."/>
            <person name="Du Y."/>
            <person name="Jin W."/>
            <person name="Huang S."/>
        </authorList>
    </citation>
    <scope>NUCLEOTIDE SEQUENCE [LARGE SCALE GENOMIC DNA]</scope>
    <source>
        <strain evidence="3">cv. 9930</strain>
    </source>
</reference>
<reference evidence="2 3" key="1">
    <citation type="journal article" date="2009" name="Nat. Genet.">
        <title>The genome of the cucumber, Cucumis sativus L.</title>
        <authorList>
            <person name="Huang S."/>
            <person name="Li R."/>
            <person name="Zhang Z."/>
            <person name="Li L."/>
            <person name="Gu X."/>
            <person name="Fan W."/>
            <person name="Lucas W.J."/>
            <person name="Wang X."/>
            <person name="Xie B."/>
            <person name="Ni P."/>
            <person name="Ren Y."/>
            <person name="Zhu H."/>
            <person name="Li J."/>
            <person name="Lin K."/>
            <person name="Jin W."/>
            <person name="Fei Z."/>
            <person name="Li G."/>
            <person name="Staub J."/>
            <person name="Kilian A."/>
            <person name="van der Vossen E.A."/>
            <person name="Wu Y."/>
            <person name="Guo J."/>
            <person name="He J."/>
            <person name="Jia Z."/>
            <person name="Ren Y."/>
            <person name="Tian G."/>
            <person name="Lu Y."/>
            <person name="Ruan J."/>
            <person name="Qian W."/>
            <person name="Wang M."/>
            <person name="Huang Q."/>
            <person name="Li B."/>
            <person name="Xuan Z."/>
            <person name="Cao J."/>
            <person name="Asan"/>
            <person name="Wu Z."/>
            <person name="Zhang J."/>
            <person name="Cai Q."/>
            <person name="Bai Y."/>
            <person name="Zhao B."/>
            <person name="Han Y."/>
            <person name="Li Y."/>
            <person name="Li X."/>
            <person name="Wang S."/>
            <person name="Shi Q."/>
            <person name="Liu S."/>
            <person name="Cho W.K."/>
            <person name="Kim J.Y."/>
            <person name="Xu Y."/>
            <person name="Heller-Uszynska K."/>
            <person name="Miao H."/>
            <person name="Cheng Z."/>
            <person name="Zhang S."/>
            <person name="Wu J."/>
            <person name="Yang Y."/>
            <person name="Kang H."/>
            <person name="Li M."/>
            <person name="Liang H."/>
            <person name="Ren X."/>
            <person name="Shi Z."/>
            <person name="Wen M."/>
            <person name="Jian M."/>
            <person name="Yang H."/>
            <person name="Zhang G."/>
            <person name="Yang Z."/>
            <person name="Chen R."/>
            <person name="Liu S."/>
            <person name="Li J."/>
            <person name="Ma L."/>
            <person name="Liu H."/>
            <person name="Zhou Y."/>
            <person name="Zhao J."/>
            <person name="Fang X."/>
            <person name="Li G."/>
            <person name="Fang L."/>
            <person name="Li Y."/>
            <person name="Liu D."/>
            <person name="Zheng H."/>
            <person name="Zhang Y."/>
            <person name="Qin N."/>
            <person name="Li Z."/>
            <person name="Yang G."/>
            <person name="Yang S."/>
            <person name="Bolund L."/>
            <person name="Kristiansen K."/>
            <person name="Zheng H."/>
            <person name="Li S."/>
            <person name="Zhang X."/>
            <person name="Yang H."/>
            <person name="Wang J."/>
            <person name="Sun R."/>
            <person name="Zhang B."/>
            <person name="Jiang S."/>
            <person name="Wang J."/>
            <person name="Du Y."/>
            <person name="Li S."/>
        </authorList>
    </citation>
    <scope>NUCLEOTIDE SEQUENCE [LARGE SCALE GENOMIC DNA]</scope>
    <source>
        <strain evidence="3">cv. 9930</strain>
    </source>
</reference>
<evidence type="ECO:0000313" key="2">
    <source>
        <dbReference type="EMBL" id="KGN53481.1"/>
    </source>
</evidence>
<dbReference type="AlphaFoldDB" id="A0A0A0L042"/>
<dbReference type="Gramene" id="KGN53481">
    <property type="protein sequence ID" value="KGN53481"/>
    <property type="gene ID" value="Csa_4G056700"/>
</dbReference>
<keyword evidence="3" id="KW-1185">Reference proteome</keyword>
<name>A0A0A0L042_CUCSA</name>
<dbReference type="KEGG" id="csv:101209793"/>
<dbReference type="Proteomes" id="UP000029981">
    <property type="component" value="Chromosome 4"/>
</dbReference>
<proteinExistence type="predicted"/>
<dbReference type="PANTHER" id="PTHR34482:SF36">
    <property type="entry name" value="RETROTRANSPOSON GAG DOMAIN-CONTAINING PROTEIN"/>
    <property type="match status" value="1"/>
</dbReference>
<reference evidence="2 3" key="4">
    <citation type="journal article" date="2011" name="BMC Genomics">
        <title>RNA-Seq improves annotation of protein-coding genes in the cucumber genome.</title>
        <authorList>
            <person name="Li Z."/>
            <person name="Zhang Z."/>
            <person name="Yan P."/>
            <person name="Huang S."/>
            <person name="Fei Z."/>
            <person name="Lin K."/>
        </authorList>
    </citation>
    <scope>NUCLEOTIDE SEQUENCE [LARGE SCALE GENOMIC DNA]</scope>
    <source>
        <strain evidence="3">cv. 9930</strain>
    </source>
</reference>
<dbReference type="PANTHER" id="PTHR34482">
    <property type="entry name" value="DNA DAMAGE-INDUCIBLE PROTEIN 1-LIKE"/>
    <property type="match status" value="1"/>
</dbReference>
<dbReference type="eggNOG" id="KOG0017">
    <property type="taxonomic scope" value="Eukaryota"/>
</dbReference>
<evidence type="ECO:0000259" key="1">
    <source>
        <dbReference type="Pfam" id="PF03732"/>
    </source>
</evidence>
<organism evidence="2 3">
    <name type="scientific">Cucumis sativus</name>
    <name type="common">Cucumber</name>
    <dbReference type="NCBI Taxonomy" id="3659"/>
    <lineage>
        <taxon>Eukaryota</taxon>
        <taxon>Viridiplantae</taxon>
        <taxon>Streptophyta</taxon>
        <taxon>Embryophyta</taxon>
        <taxon>Tracheophyta</taxon>
        <taxon>Spermatophyta</taxon>
        <taxon>Magnoliopsida</taxon>
        <taxon>eudicotyledons</taxon>
        <taxon>Gunneridae</taxon>
        <taxon>Pentapetalae</taxon>
        <taxon>rosids</taxon>
        <taxon>fabids</taxon>
        <taxon>Cucurbitales</taxon>
        <taxon>Cucurbitaceae</taxon>
        <taxon>Benincaseae</taxon>
        <taxon>Cucumis</taxon>
    </lineage>
</organism>
<sequence>MKIVDIRKTMAQLEEVVSTVKTNDRLVAAEPSVNLGNVYDEICNLVSEMRIIAAKQTDEERTNKSSMFFACEPPSFGEDTDPLVAQRWILILENIFDLIRCSDEHKVSFACLRLKDAAFSWWMVMHTDLEADGVTVTWQKFKELFEKRYLPSWLKLEKFRELCNLEQGDGTVAEYDEQFIKLASLAHEFIPDEAWEARLFGDGLRADIRGQVCLLNNASDAEIRNLALMVEQRINK</sequence>
<gene>
    <name evidence="2" type="ORF">Csa_4G056700</name>
</gene>
<dbReference type="EMBL" id="CM002925">
    <property type="protein sequence ID" value="KGN53481.1"/>
    <property type="molecule type" value="Genomic_DNA"/>
</dbReference>
<reference evidence="2 3" key="3">
    <citation type="journal article" date="2010" name="BMC Genomics">
        <title>Transcriptome sequencing and comparative analysis of cucumber flowers with different sex types.</title>
        <authorList>
            <person name="Guo S."/>
            <person name="Zheng Y."/>
            <person name="Joung J.G."/>
            <person name="Liu S."/>
            <person name="Zhang Z."/>
            <person name="Crasta O.R."/>
            <person name="Sobral B.W."/>
            <person name="Xu Y."/>
            <person name="Huang S."/>
            <person name="Fei Z."/>
        </authorList>
    </citation>
    <scope>NUCLEOTIDE SEQUENCE [LARGE SCALE GENOMIC DNA]</scope>
    <source>
        <strain evidence="3">cv. 9930</strain>
    </source>
</reference>
<dbReference type="OrthoDB" id="1936908at2759"/>
<dbReference type="InterPro" id="IPR005162">
    <property type="entry name" value="Retrotrans_gag_dom"/>
</dbReference>
<protein>
    <recommendedName>
        <fullName evidence="1">Retrotransposon gag domain-containing protein</fullName>
    </recommendedName>
</protein>
<feature type="domain" description="Retrotransposon gag" evidence="1">
    <location>
        <begin position="109"/>
        <end position="205"/>
    </location>
</feature>